<name>A0A1M6M1F4_9FLAO</name>
<reference evidence="3" key="1">
    <citation type="submission" date="2016-11" db="EMBL/GenBank/DDBJ databases">
        <authorList>
            <person name="Varghese N."/>
            <person name="Submissions S."/>
        </authorList>
    </citation>
    <scope>NUCLEOTIDE SEQUENCE [LARGE SCALE GENOMIC DNA]</scope>
    <source>
        <strain evidence="3">DSM 26349</strain>
    </source>
</reference>
<organism evidence="2 3">
    <name type="scientific">Aequorivita viscosa</name>
    <dbReference type="NCBI Taxonomy" id="797419"/>
    <lineage>
        <taxon>Bacteria</taxon>
        <taxon>Pseudomonadati</taxon>
        <taxon>Bacteroidota</taxon>
        <taxon>Flavobacteriia</taxon>
        <taxon>Flavobacteriales</taxon>
        <taxon>Flavobacteriaceae</taxon>
        <taxon>Aequorivita</taxon>
    </lineage>
</organism>
<keyword evidence="3" id="KW-1185">Reference proteome</keyword>
<evidence type="ECO:0000256" key="1">
    <source>
        <dbReference type="SAM" id="Phobius"/>
    </source>
</evidence>
<evidence type="ECO:0000313" key="2">
    <source>
        <dbReference type="EMBL" id="SHJ77321.1"/>
    </source>
</evidence>
<sequence>MNEYFKIFVPLLGVVFGLIIKYSKLNQNKEIKRYWWVFVILGFLGFIFRISNYILFD</sequence>
<dbReference type="EMBL" id="FQYV01000025">
    <property type="protein sequence ID" value="SHJ77321.1"/>
    <property type="molecule type" value="Genomic_DNA"/>
</dbReference>
<evidence type="ECO:0000313" key="3">
    <source>
        <dbReference type="Proteomes" id="UP000184172"/>
    </source>
</evidence>
<proteinExistence type="predicted"/>
<keyword evidence="1" id="KW-0472">Membrane</keyword>
<protein>
    <submittedName>
        <fullName evidence="2">Uncharacterized protein</fullName>
    </submittedName>
</protein>
<accession>A0A1M6M1F4</accession>
<dbReference type="AlphaFoldDB" id="A0A1M6M1F4"/>
<feature type="transmembrane region" description="Helical" evidence="1">
    <location>
        <begin position="34"/>
        <end position="56"/>
    </location>
</feature>
<keyword evidence="1" id="KW-1133">Transmembrane helix</keyword>
<dbReference type="Proteomes" id="UP000184172">
    <property type="component" value="Unassembled WGS sequence"/>
</dbReference>
<feature type="transmembrane region" description="Helical" evidence="1">
    <location>
        <begin position="6"/>
        <end position="22"/>
    </location>
</feature>
<keyword evidence="1" id="KW-0812">Transmembrane</keyword>
<dbReference type="STRING" id="797419.SAMN05216556_12439"/>
<gene>
    <name evidence="2" type="ORF">SAMN04487908_12521</name>
</gene>